<comment type="caution">
    <text evidence="8">The sequence shown here is derived from an EMBL/GenBank/DDBJ whole genome shotgun (WGS) entry which is preliminary data.</text>
</comment>
<keyword evidence="6" id="KW-0479">Metal-binding</keyword>
<keyword evidence="3 6" id="KW-0547">Nucleotide-binding</keyword>
<comment type="cofactor">
    <cofactor evidence="6">
        <name>Mg(2+)</name>
        <dbReference type="ChEBI" id="CHEBI:18420"/>
    </cofactor>
    <cofactor evidence="6">
        <name>Mn(2+)</name>
        <dbReference type="ChEBI" id="CHEBI:29035"/>
    </cofactor>
    <text evidence="6">Mg(2+). Can also accept Mn(2+).</text>
</comment>
<accession>A0A8J3QH62</accession>
<comment type="subunit">
    <text evidence="6">Homodimer.</text>
</comment>
<keyword evidence="5 6" id="KW-0067">ATP-binding</keyword>
<dbReference type="GO" id="GO:0008776">
    <property type="term" value="F:acetate kinase activity"/>
    <property type="evidence" value="ECO:0007669"/>
    <property type="project" value="UniProtKB-UniRule"/>
</dbReference>
<dbReference type="InterPro" id="IPR004372">
    <property type="entry name" value="Ac/propionate_kinase"/>
</dbReference>
<dbReference type="GO" id="GO:0005524">
    <property type="term" value="F:ATP binding"/>
    <property type="evidence" value="ECO:0007669"/>
    <property type="project" value="UniProtKB-KW"/>
</dbReference>
<dbReference type="GO" id="GO:0005737">
    <property type="term" value="C:cytoplasm"/>
    <property type="evidence" value="ECO:0007669"/>
    <property type="project" value="UniProtKB-SubCell"/>
</dbReference>
<evidence type="ECO:0000256" key="7">
    <source>
        <dbReference type="RuleBase" id="RU003835"/>
    </source>
</evidence>
<dbReference type="PRINTS" id="PR00471">
    <property type="entry name" value="ACETATEKNASE"/>
</dbReference>
<dbReference type="EMBL" id="BONY01000070">
    <property type="protein sequence ID" value="GIH09547.1"/>
    <property type="molecule type" value="Genomic_DNA"/>
</dbReference>
<evidence type="ECO:0000256" key="2">
    <source>
        <dbReference type="ARBA" id="ARBA00022679"/>
    </source>
</evidence>
<comment type="subcellular location">
    <subcellularLocation>
        <location evidence="6">Cytoplasm</location>
    </subcellularLocation>
</comment>
<dbReference type="InterPro" id="IPR023865">
    <property type="entry name" value="Aliphatic_acid_kinase_CS"/>
</dbReference>
<dbReference type="HAMAP" id="MF_00020">
    <property type="entry name" value="Acetate_kinase"/>
    <property type="match status" value="1"/>
</dbReference>
<dbReference type="Proteomes" id="UP000612899">
    <property type="component" value="Unassembled WGS sequence"/>
</dbReference>
<comment type="pathway">
    <text evidence="6">Metabolic intermediate biosynthesis; acetyl-CoA biosynthesis; acetyl-CoA from acetate: step 1/2.</text>
</comment>
<feature type="binding site" evidence="6">
    <location>
        <begin position="243"/>
        <end position="245"/>
    </location>
    <ligand>
        <name>ATP</name>
        <dbReference type="ChEBI" id="CHEBI:30616"/>
    </ligand>
</feature>
<dbReference type="InterPro" id="IPR000890">
    <property type="entry name" value="Aliphatic_acid_kin_short-chain"/>
</dbReference>
<dbReference type="GO" id="GO:0000287">
    <property type="term" value="F:magnesium ion binding"/>
    <property type="evidence" value="ECO:0007669"/>
    <property type="project" value="UniProtKB-UniRule"/>
</dbReference>
<comment type="similarity">
    <text evidence="1 6 7">Belongs to the acetokinase family.</text>
</comment>
<dbReference type="PROSITE" id="PS01076">
    <property type="entry name" value="ACETATE_KINASE_2"/>
    <property type="match status" value="1"/>
</dbReference>
<comment type="function">
    <text evidence="6">Catalyzes the formation of acetyl phosphate from acetate and ATP. Can also catalyze the reverse reaction.</text>
</comment>
<feature type="binding site" evidence="6">
    <location>
        <position position="52"/>
    </location>
    <ligand>
        <name>substrate</name>
    </ligand>
</feature>
<name>A0A8J3QH62_9ACTN</name>
<dbReference type="NCBIfam" id="TIGR00016">
    <property type="entry name" value="ackA"/>
    <property type="match status" value="1"/>
</dbReference>
<protein>
    <recommendedName>
        <fullName evidence="6">Acetate kinase</fullName>
        <ecNumber evidence="6">2.7.2.1</ecNumber>
    </recommendedName>
    <alternativeName>
        <fullName evidence="6">Acetokinase</fullName>
    </alternativeName>
</protein>
<proteinExistence type="inferred from homology"/>
<keyword evidence="6" id="KW-0963">Cytoplasm</keyword>
<keyword evidence="6" id="KW-0460">Magnesium</keyword>
<dbReference type="Gene3D" id="3.30.420.40">
    <property type="match status" value="2"/>
</dbReference>
<feature type="binding site" evidence="6">
    <location>
        <position position="9"/>
    </location>
    <ligand>
        <name>ATP</name>
        <dbReference type="ChEBI" id="CHEBI:30616"/>
    </ligand>
</feature>
<feature type="binding site" evidence="6">
    <location>
        <position position="339"/>
    </location>
    <ligand>
        <name>Mg(2+)</name>
        <dbReference type="ChEBI" id="CHEBI:18420"/>
    </ligand>
</feature>
<dbReference type="SUPFAM" id="SSF53067">
    <property type="entry name" value="Actin-like ATPase domain"/>
    <property type="match status" value="2"/>
</dbReference>
<dbReference type="InterPro" id="IPR043129">
    <property type="entry name" value="ATPase_NBD"/>
</dbReference>
<dbReference type="PANTHER" id="PTHR21060">
    <property type="entry name" value="ACETATE KINASE"/>
    <property type="match status" value="1"/>
</dbReference>
<feature type="active site" description="Proton donor/acceptor" evidence="6">
    <location>
        <position position="109"/>
    </location>
</feature>
<feature type="site" description="Transition state stabilizer" evidence="6">
    <location>
        <position position="202"/>
    </location>
</feature>
<evidence type="ECO:0000256" key="5">
    <source>
        <dbReference type="ARBA" id="ARBA00022840"/>
    </source>
</evidence>
<reference evidence="8" key="1">
    <citation type="submission" date="2021-01" db="EMBL/GenBank/DDBJ databases">
        <title>Whole genome shotgun sequence of Rhizocola hellebori NBRC 109834.</title>
        <authorList>
            <person name="Komaki H."/>
            <person name="Tamura T."/>
        </authorList>
    </citation>
    <scope>NUCLEOTIDE SEQUENCE</scope>
    <source>
        <strain evidence="8">NBRC 109834</strain>
    </source>
</reference>
<dbReference type="GO" id="GO:0006085">
    <property type="term" value="P:acetyl-CoA biosynthetic process"/>
    <property type="evidence" value="ECO:0007669"/>
    <property type="project" value="UniProtKB-UniRule"/>
</dbReference>
<feature type="binding site" evidence="6">
    <location>
        <position position="2"/>
    </location>
    <ligand>
        <name>Mg(2+)</name>
        <dbReference type="ChEBI" id="CHEBI:18420"/>
    </ligand>
</feature>
<dbReference type="CDD" id="cd24010">
    <property type="entry name" value="ASKHA_NBD_AcK_PK"/>
    <property type="match status" value="1"/>
</dbReference>
<evidence type="ECO:0000256" key="6">
    <source>
        <dbReference type="HAMAP-Rule" id="MF_00020"/>
    </source>
</evidence>
<gene>
    <name evidence="6 8" type="primary">ackA</name>
    <name evidence="8" type="ORF">Rhe02_76140</name>
</gene>
<sequence length="356" mass="37717">MNCGSSSLKWRLFDQAEKVAGGLVERVTDHGSALHEVLSAVDLTGLDAVGHRMVHGGLRFSRPTLIDDEVIAAVAELIPLAPLHNPPNIAGVREARRMLPEVPQVAVFDTAFHRTIPPMNAHYAIDSAVAAEHGIIRYGFHGTSHAYVSRQTAKLLGREPAEVNVITLHLGNGASACAVKGGRSFATSMGLSPLEGLVMGTRSGNIDPAIIFHLHRVAGMPVEAIDDLLNKRSGLLGLCGDSDMREVLRRDDEQAKLALAMYCERIKSYVGAYTAMLGGVDAVAFTAGVGENSAAVRAASLSNLEFMGIAVDETRNAKGEAIISPDGARVAVCVVPTDEELEIATQTEALLSSNGR</sequence>
<keyword evidence="2 6" id="KW-0808">Transferase</keyword>
<feature type="site" description="Transition state stabilizer" evidence="6">
    <location>
        <position position="141"/>
    </location>
</feature>
<dbReference type="PANTHER" id="PTHR21060:SF15">
    <property type="entry name" value="ACETATE KINASE-RELATED"/>
    <property type="match status" value="1"/>
</dbReference>
<dbReference type="EC" id="2.7.2.1" evidence="6"/>
<evidence type="ECO:0000256" key="4">
    <source>
        <dbReference type="ARBA" id="ARBA00022777"/>
    </source>
</evidence>
<dbReference type="UniPathway" id="UPA00340">
    <property type="reaction ID" value="UER00458"/>
</dbReference>
<keyword evidence="4 6" id="KW-0418">Kinase</keyword>
<evidence type="ECO:0000313" key="8">
    <source>
        <dbReference type="EMBL" id="GIH09547.1"/>
    </source>
</evidence>
<evidence type="ECO:0000256" key="3">
    <source>
        <dbReference type="ARBA" id="ARBA00022741"/>
    </source>
</evidence>
<dbReference type="PIRSF" id="PIRSF000722">
    <property type="entry name" value="Acetate_prop_kin"/>
    <property type="match status" value="1"/>
</dbReference>
<dbReference type="AlphaFoldDB" id="A0A8J3QH62"/>
<dbReference type="Pfam" id="PF00871">
    <property type="entry name" value="Acetate_kinase"/>
    <property type="match status" value="1"/>
</dbReference>
<dbReference type="GO" id="GO:0006083">
    <property type="term" value="P:acetate metabolic process"/>
    <property type="evidence" value="ECO:0007669"/>
    <property type="project" value="TreeGrafter"/>
</dbReference>
<feature type="binding site" evidence="6">
    <location>
        <begin position="288"/>
        <end position="292"/>
    </location>
    <ligand>
        <name>ATP</name>
        <dbReference type="ChEBI" id="CHEBI:30616"/>
    </ligand>
</feature>
<feature type="binding site" evidence="6">
    <location>
        <begin position="169"/>
        <end position="173"/>
    </location>
    <ligand>
        <name>ATP</name>
        <dbReference type="ChEBI" id="CHEBI:30616"/>
    </ligand>
</feature>
<keyword evidence="9" id="KW-1185">Reference proteome</keyword>
<comment type="catalytic activity">
    <reaction evidence="6">
        <text>acetate + ATP = acetyl phosphate + ADP</text>
        <dbReference type="Rhea" id="RHEA:11352"/>
        <dbReference type="ChEBI" id="CHEBI:22191"/>
        <dbReference type="ChEBI" id="CHEBI:30089"/>
        <dbReference type="ChEBI" id="CHEBI:30616"/>
        <dbReference type="ChEBI" id="CHEBI:456216"/>
        <dbReference type="EC" id="2.7.2.1"/>
    </reaction>
</comment>
<organism evidence="8 9">
    <name type="scientific">Rhizocola hellebori</name>
    <dbReference type="NCBI Taxonomy" id="1392758"/>
    <lineage>
        <taxon>Bacteria</taxon>
        <taxon>Bacillati</taxon>
        <taxon>Actinomycetota</taxon>
        <taxon>Actinomycetes</taxon>
        <taxon>Micromonosporales</taxon>
        <taxon>Micromonosporaceae</taxon>
        <taxon>Rhizocola</taxon>
    </lineage>
</organism>
<evidence type="ECO:0000256" key="1">
    <source>
        <dbReference type="ARBA" id="ARBA00008748"/>
    </source>
</evidence>
<evidence type="ECO:0000313" key="9">
    <source>
        <dbReference type="Proteomes" id="UP000612899"/>
    </source>
</evidence>